<feature type="transmembrane region" description="Helical" evidence="1">
    <location>
        <begin position="65"/>
        <end position="86"/>
    </location>
</feature>
<comment type="caution">
    <text evidence="3">The sequence shown here is derived from an EMBL/GenBank/DDBJ whole genome shotgun (WGS) entry which is preliminary data.</text>
</comment>
<feature type="transmembrane region" description="Helical" evidence="1">
    <location>
        <begin position="12"/>
        <end position="35"/>
    </location>
</feature>
<evidence type="ECO:0000313" key="4">
    <source>
        <dbReference type="Proteomes" id="UP001589887"/>
    </source>
</evidence>
<keyword evidence="1" id="KW-0812">Transmembrane</keyword>
<keyword evidence="4" id="KW-1185">Reference proteome</keyword>
<dbReference type="InterPro" id="IPR053150">
    <property type="entry name" value="Teicoplanin_resist-assoc"/>
</dbReference>
<evidence type="ECO:0000256" key="1">
    <source>
        <dbReference type="SAM" id="Phobius"/>
    </source>
</evidence>
<protein>
    <submittedName>
        <fullName evidence="3">VanZ family protein</fullName>
    </submittedName>
</protein>
<dbReference type="Pfam" id="PF04892">
    <property type="entry name" value="VanZ"/>
    <property type="match status" value="1"/>
</dbReference>
<evidence type="ECO:0000313" key="3">
    <source>
        <dbReference type="EMBL" id="MFC0846544.1"/>
    </source>
</evidence>
<feature type="transmembrane region" description="Helical" evidence="1">
    <location>
        <begin position="129"/>
        <end position="151"/>
    </location>
</feature>
<reference evidence="3 4" key="1">
    <citation type="submission" date="2024-09" db="EMBL/GenBank/DDBJ databases">
        <authorList>
            <person name="Sun Q."/>
            <person name="Mori K."/>
        </authorList>
    </citation>
    <scope>NUCLEOTIDE SEQUENCE [LARGE SCALE GENOMIC DNA]</scope>
    <source>
        <strain evidence="3 4">JCM 4557</strain>
    </source>
</reference>
<dbReference type="PANTHER" id="PTHR36834:SF1">
    <property type="entry name" value="INTEGRAL MEMBRANE PROTEIN"/>
    <property type="match status" value="1"/>
</dbReference>
<keyword evidence="1" id="KW-0472">Membrane</keyword>
<proteinExistence type="predicted"/>
<dbReference type="EMBL" id="JBHMQV010000009">
    <property type="protein sequence ID" value="MFC0846544.1"/>
    <property type="molecule type" value="Genomic_DNA"/>
</dbReference>
<dbReference type="Proteomes" id="UP001589887">
    <property type="component" value="Unassembled WGS sequence"/>
</dbReference>
<dbReference type="InterPro" id="IPR006976">
    <property type="entry name" value="VanZ-like"/>
</dbReference>
<dbReference type="PANTHER" id="PTHR36834">
    <property type="entry name" value="MEMBRANE PROTEIN-RELATED"/>
    <property type="match status" value="1"/>
</dbReference>
<accession>A0ABV6TN07</accession>
<feature type="domain" description="VanZ-like" evidence="2">
    <location>
        <begin position="24"/>
        <end position="142"/>
    </location>
</feature>
<organism evidence="3 4">
    <name type="scientific">Streptomyces noboritoensis</name>
    <dbReference type="NCBI Taxonomy" id="67337"/>
    <lineage>
        <taxon>Bacteria</taxon>
        <taxon>Bacillati</taxon>
        <taxon>Actinomycetota</taxon>
        <taxon>Actinomycetes</taxon>
        <taxon>Kitasatosporales</taxon>
        <taxon>Streptomycetaceae</taxon>
        <taxon>Streptomyces</taxon>
    </lineage>
</organism>
<keyword evidence="1" id="KW-1133">Transmembrane helix</keyword>
<name>A0ABV6TN07_9ACTN</name>
<dbReference type="RefSeq" id="WP_394321697.1">
    <property type="nucleotide sequence ID" value="NZ_JBHMQV010000009.1"/>
</dbReference>
<evidence type="ECO:0000259" key="2">
    <source>
        <dbReference type="Pfam" id="PF04892"/>
    </source>
</evidence>
<sequence length="175" mass="17956">MQQRHGAGGRAAIRFRVAGCAILLAHMALVAWLTLRPRDVMWVTAPNLTPLAGIRADLALGSLEAAHRIGEGLLLLAPLGVLLPLVGGRLDVSPVGSLLRTTAAAALVSLGIALLQTSVPGQVADVDALLLNTAGAAFAHIAVVPAGRIALRRRVPVRAAAQGRTPTIPRVGIAP</sequence>
<feature type="transmembrane region" description="Helical" evidence="1">
    <location>
        <begin position="98"/>
        <end position="117"/>
    </location>
</feature>
<gene>
    <name evidence="3" type="ORF">ACFH04_22910</name>
</gene>